<feature type="region of interest" description="Disordered" evidence="3">
    <location>
        <begin position="111"/>
        <end position="195"/>
    </location>
</feature>
<dbReference type="AlphaFoldDB" id="A0A2T2N900"/>
<feature type="compositionally biased region" description="Low complexity" evidence="3">
    <location>
        <begin position="152"/>
        <end position="168"/>
    </location>
</feature>
<comment type="subcellular location">
    <subcellularLocation>
        <location evidence="1">Nucleus</location>
    </subcellularLocation>
</comment>
<dbReference type="InterPro" id="IPR036864">
    <property type="entry name" value="Zn2-C6_fun-type_DNA-bd_sf"/>
</dbReference>
<dbReference type="Pfam" id="PF11951">
    <property type="entry name" value="Fungal_trans_2"/>
    <property type="match status" value="2"/>
</dbReference>
<dbReference type="InterPro" id="IPR001138">
    <property type="entry name" value="Zn2Cys6_DnaBD"/>
</dbReference>
<evidence type="ECO:0000313" key="5">
    <source>
        <dbReference type="EMBL" id="PSN61883.1"/>
    </source>
</evidence>
<evidence type="ECO:0000256" key="2">
    <source>
        <dbReference type="ARBA" id="ARBA00023242"/>
    </source>
</evidence>
<accession>A0A2T2N900</accession>
<dbReference type="Pfam" id="PF00172">
    <property type="entry name" value="Zn_clus"/>
    <property type="match status" value="1"/>
</dbReference>
<feature type="compositionally biased region" description="Basic and acidic residues" evidence="3">
    <location>
        <begin position="174"/>
        <end position="191"/>
    </location>
</feature>
<organism evidence="5 6">
    <name type="scientific">Corynespora cassiicola Philippines</name>
    <dbReference type="NCBI Taxonomy" id="1448308"/>
    <lineage>
        <taxon>Eukaryota</taxon>
        <taxon>Fungi</taxon>
        <taxon>Dikarya</taxon>
        <taxon>Ascomycota</taxon>
        <taxon>Pezizomycotina</taxon>
        <taxon>Dothideomycetes</taxon>
        <taxon>Pleosporomycetidae</taxon>
        <taxon>Pleosporales</taxon>
        <taxon>Corynesporascaceae</taxon>
        <taxon>Corynespora</taxon>
    </lineage>
</organism>
<proteinExistence type="predicted"/>
<dbReference type="GO" id="GO:0045944">
    <property type="term" value="P:positive regulation of transcription by RNA polymerase II"/>
    <property type="evidence" value="ECO:0007669"/>
    <property type="project" value="TreeGrafter"/>
</dbReference>
<dbReference type="Gene3D" id="4.10.240.10">
    <property type="entry name" value="Zn(2)-C6 fungal-type DNA-binding domain"/>
    <property type="match status" value="1"/>
</dbReference>
<dbReference type="SUPFAM" id="SSF57701">
    <property type="entry name" value="Zn2/Cys6 DNA-binding domain"/>
    <property type="match status" value="1"/>
</dbReference>
<feature type="compositionally biased region" description="Basic and acidic residues" evidence="3">
    <location>
        <begin position="117"/>
        <end position="132"/>
    </location>
</feature>
<dbReference type="PROSITE" id="PS50048">
    <property type="entry name" value="ZN2_CY6_FUNGAL_2"/>
    <property type="match status" value="1"/>
</dbReference>
<dbReference type="CDD" id="cd00067">
    <property type="entry name" value="GAL4"/>
    <property type="match status" value="1"/>
</dbReference>
<dbReference type="GO" id="GO:0000981">
    <property type="term" value="F:DNA-binding transcription factor activity, RNA polymerase II-specific"/>
    <property type="evidence" value="ECO:0007669"/>
    <property type="project" value="InterPro"/>
</dbReference>
<dbReference type="STRING" id="1448308.A0A2T2N900"/>
<dbReference type="SMART" id="SM00066">
    <property type="entry name" value="GAL4"/>
    <property type="match status" value="1"/>
</dbReference>
<dbReference type="CDD" id="cd12148">
    <property type="entry name" value="fungal_TF_MHR"/>
    <property type="match status" value="1"/>
</dbReference>
<evidence type="ECO:0000259" key="4">
    <source>
        <dbReference type="PROSITE" id="PS50048"/>
    </source>
</evidence>
<dbReference type="GO" id="GO:0005634">
    <property type="term" value="C:nucleus"/>
    <property type="evidence" value="ECO:0007669"/>
    <property type="project" value="UniProtKB-SubCell"/>
</dbReference>
<gene>
    <name evidence="5" type="ORF">BS50DRAFT_639154</name>
</gene>
<sequence length="841" mass="93636">MAVGAMSPGPEPWSPGTLEPWASMFRASWRPLLVPELVHGWLFAPRALAADPAFSSCSTSHLRLRLHPHAHARPTPATTGTVAAITDQRGFLPPSLDPDYLYDHSATISPSTISDLNDDRGIRRTPEKRPNDDPLPSPRPAKRPSKAFQESHYASAAAAAHRQHAAMAGGNEDTPVREPSDTPEKSGEGPKPKRVRTGCLTCRQRHLKCDEKKPDCWNCIKSSRKCEKGLRLNWTDMKVAQPPTMAGGDSSNWPIAFQDESREIASEYKGGMEKYPLPTQDSGVAPNPYYANAANSMPPPPANSHAPLPPIQGVLPDSYPQEPHPYHAAMEQAPVHRPVHSRSGSEYSASHIASDGQAYAMEQPANSNAPLHMYLRTQEEVLFMQVFVEEVGLWMDSMDSMKHFSRLLPFHALEQPMLLNAFLACGARHLALVNPKYSEEKALGYYDTATRHLLEALQDPSRDTVLCATTAVILNVYEIMCEKALQRMNHIAGARALIKECNWNARSTGIGSACFWLNVGMELLSCLHFNWQVAWDPDEWGLDMKMVPETEFGREEIWTHRIVYIVAKVCNFRASIPRTQEAAAQSLQSRHDQWQHLKNLADVWNERIPRTMHPMAYLSPGTTISGSAFPEVWLIKRTSITARLFYHTCLCLLAQINPLHGPDDLEMQNLLHTHSQMICGISAHVKDRGVASVALRSLAIAAECLTERREQEEVLSIFDKIRQETGWRVGFVNAELKQKWGWDAQPQQQDQNPAAHVVNGNNAYQPQAQQPQVTFQPAMPPVSVPAAAPVPTRPRPPMGVPNPLLATADFTLPQHPYQSYYVAPNPMHQTAHQPPPSGAYY</sequence>
<dbReference type="EMBL" id="KZ678143">
    <property type="protein sequence ID" value="PSN61883.1"/>
    <property type="molecule type" value="Genomic_DNA"/>
</dbReference>
<evidence type="ECO:0000256" key="3">
    <source>
        <dbReference type="SAM" id="MobiDB-lite"/>
    </source>
</evidence>
<name>A0A2T2N900_CORCC</name>
<evidence type="ECO:0000256" key="1">
    <source>
        <dbReference type="ARBA" id="ARBA00004123"/>
    </source>
</evidence>
<protein>
    <recommendedName>
        <fullName evidence="4">Zn(2)-C6 fungal-type domain-containing protein</fullName>
    </recommendedName>
</protein>
<dbReference type="GO" id="GO:0000976">
    <property type="term" value="F:transcription cis-regulatory region binding"/>
    <property type="evidence" value="ECO:0007669"/>
    <property type="project" value="TreeGrafter"/>
</dbReference>
<feature type="domain" description="Zn(2)-C6 fungal-type" evidence="4">
    <location>
        <begin position="198"/>
        <end position="226"/>
    </location>
</feature>
<dbReference type="PROSITE" id="PS00463">
    <property type="entry name" value="ZN2_CY6_FUNGAL_1"/>
    <property type="match status" value="1"/>
</dbReference>
<evidence type="ECO:0000313" key="6">
    <source>
        <dbReference type="Proteomes" id="UP000240883"/>
    </source>
</evidence>
<reference evidence="5 6" key="1">
    <citation type="journal article" date="2018" name="Front. Microbiol.">
        <title>Genome-Wide Analysis of Corynespora cassiicola Leaf Fall Disease Putative Effectors.</title>
        <authorList>
            <person name="Lopez D."/>
            <person name="Ribeiro S."/>
            <person name="Label P."/>
            <person name="Fumanal B."/>
            <person name="Venisse J.S."/>
            <person name="Kohler A."/>
            <person name="de Oliveira R.R."/>
            <person name="Labutti K."/>
            <person name="Lipzen A."/>
            <person name="Lail K."/>
            <person name="Bauer D."/>
            <person name="Ohm R.A."/>
            <person name="Barry K.W."/>
            <person name="Spatafora J."/>
            <person name="Grigoriev I.V."/>
            <person name="Martin F.M."/>
            <person name="Pujade-Renaud V."/>
        </authorList>
    </citation>
    <scope>NUCLEOTIDE SEQUENCE [LARGE SCALE GENOMIC DNA]</scope>
    <source>
        <strain evidence="5 6">Philippines</strain>
    </source>
</reference>
<keyword evidence="6" id="KW-1185">Reference proteome</keyword>
<dbReference type="InterPro" id="IPR021858">
    <property type="entry name" value="Fun_TF"/>
</dbReference>
<dbReference type="PANTHER" id="PTHR37534:SF40">
    <property type="entry name" value="ZN(2)-C6 FUNGAL-TYPE DOMAIN-CONTAINING PROTEIN"/>
    <property type="match status" value="1"/>
</dbReference>
<dbReference type="Proteomes" id="UP000240883">
    <property type="component" value="Unassembled WGS sequence"/>
</dbReference>
<dbReference type="PANTHER" id="PTHR37534">
    <property type="entry name" value="TRANSCRIPTIONAL ACTIVATOR PROTEIN UGA3"/>
    <property type="match status" value="1"/>
</dbReference>
<keyword evidence="2" id="KW-0539">Nucleus</keyword>
<dbReference type="OrthoDB" id="4078573at2759"/>
<dbReference type="GO" id="GO:0008270">
    <property type="term" value="F:zinc ion binding"/>
    <property type="evidence" value="ECO:0007669"/>
    <property type="project" value="InterPro"/>
</dbReference>